<accession>A0A841DW63</accession>
<evidence type="ECO:0000313" key="2">
    <source>
        <dbReference type="Proteomes" id="UP000558997"/>
    </source>
</evidence>
<gene>
    <name evidence="1" type="ORF">HDA44_006203</name>
</gene>
<sequence>MKIFCTTVPSEDLGWDAAPWLQLTWAEPVTLSEIVVVLDADVQEDLINLHHHRSPFEALPTLLADYTLETRTAGTDWTPVAEVKDNHHRAQRHVLPTPIEATDLRLTAFRTHGNSRAHVVSIRAYRS</sequence>
<proteinExistence type="predicted"/>
<organism evidence="1 2">
    <name type="scientific">Kribbella solani</name>
    <dbReference type="NCBI Taxonomy" id="236067"/>
    <lineage>
        <taxon>Bacteria</taxon>
        <taxon>Bacillati</taxon>
        <taxon>Actinomycetota</taxon>
        <taxon>Actinomycetes</taxon>
        <taxon>Propionibacteriales</taxon>
        <taxon>Kribbellaceae</taxon>
        <taxon>Kribbella</taxon>
    </lineage>
</organism>
<dbReference type="AlphaFoldDB" id="A0A841DW63"/>
<comment type="caution">
    <text evidence="1">The sequence shown here is derived from an EMBL/GenBank/DDBJ whole genome shotgun (WGS) entry which is preliminary data.</text>
</comment>
<evidence type="ECO:0008006" key="3">
    <source>
        <dbReference type="Google" id="ProtNLM"/>
    </source>
</evidence>
<dbReference type="SUPFAM" id="SSF49785">
    <property type="entry name" value="Galactose-binding domain-like"/>
    <property type="match status" value="1"/>
</dbReference>
<name>A0A841DW63_9ACTN</name>
<dbReference type="InterPro" id="IPR008979">
    <property type="entry name" value="Galactose-bd-like_sf"/>
</dbReference>
<dbReference type="EMBL" id="JACHNF010000001">
    <property type="protein sequence ID" value="MBB5982862.1"/>
    <property type="molecule type" value="Genomic_DNA"/>
</dbReference>
<keyword evidence="2" id="KW-1185">Reference proteome</keyword>
<dbReference type="Proteomes" id="UP000558997">
    <property type="component" value="Unassembled WGS sequence"/>
</dbReference>
<dbReference type="Gene3D" id="2.60.120.260">
    <property type="entry name" value="Galactose-binding domain-like"/>
    <property type="match status" value="1"/>
</dbReference>
<dbReference type="RefSeq" id="WP_184840410.1">
    <property type="nucleotide sequence ID" value="NZ_BAAAVN010000002.1"/>
</dbReference>
<protein>
    <recommendedName>
        <fullName evidence="3">F5/8 type C domain-containing protein</fullName>
    </recommendedName>
</protein>
<reference evidence="1 2" key="1">
    <citation type="submission" date="2020-08" db="EMBL/GenBank/DDBJ databases">
        <title>Sequencing the genomes of 1000 actinobacteria strains.</title>
        <authorList>
            <person name="Klenk H.-P."/>
        </authorList>
    </citation>
    <scope>NUCLEOTIDE SEQUENCE [LARGE SCALE GENOMIC DNA]</scope>
    <source>
        <strain evidence="1 2">DSM 17294</strain>
    </source>
</reference>
<evidence type="ECO:0000313" key="1">
    <source>
        <dbReference type="EMBL" id="MBB5982862.1"/>
    </source>
</evidence>